<dbReference type="AlphaFoldDB" id="A0A2B7Z2U1"/>
<dbReference type="PANTHER" id="PTHR48022">
    <property type="entry name" value="PLASTIDIC GLUCOSE TRANSPORTER 4"/>
    <property type="match status" value="1"/>
</dbReference>
<feature type="transmembrane region" description="Helical" evidence="9">
    <location>
        <begin position="144"/>
        <end position="164"/>
    </location>
</feature>
<proteinExistence type="inferred from homology"/>
<evidence type="ECO:0000256" key="4">
    <source>
        <dbReference type="ARBA" id="ARBA00022692"/>
    </source>
</evidence>
<dbReference type="PANTHER" id="PTHR48022:SF37">
    <property type="entry name" value="MAJOR FACILITATOR SUPERFAMILY (MFS) PROFILE DOMAIN-CONTAINING PROTEIN-RELATED"/>
    <property type="match status" value="1"/>
</dbReference>
<dbReference type="InterPro" id="IPR036259">
    <property type="entry name" value="MFS_trans_sf"/>
</dbReference>
<evidence type="ECO:0000256" key="3">
    <source>
        <dbReference type="ARBA" id="ARBA00022448"/>
    </source>
</evidence>
<feature type="transmembrane region" description="Helical" evidence="9">
    <location>
        <begin position="360"/>
        <end position="387"/>
    </location>
</feature>
<dbReference type="SUPFAM" id="SSF103473">
    <property type="entry name" value="MFS general substrate transporter"/>
    <property type="match status" value="1"/>
</dbReference>
<dbReference type="Gene3D" id="1.20.1250.20">
    <property type="entry name" value="MFS general substrate transporter like domains"/>
    <property type="match status" value="1"/>
</dbReference>
<feature type="transmembrane region" description="Helical" evidence="9">
    <location>
        <begin position="327"/>
        <end position="348"/>
    </location>
</feature>
<dbReference type="GO" id="GO:0005351">
    <property type="term" value="F:carbohydrate:proton symporter activity"/>
    <property type="evidence" value="ECO:0007669"/>
    <property type="project" value="TreeGrafter"/>
</dbReference>
<comment type="subcellular location">
    <subcellularLocation>
        <location evidence="1">Membrane</location>
        <topology evidence="1">Multi-pass membrane protein</topology>
    </subcellularLocation>
</comment>
<dbReference type="OrthoDB" id="6612291at2759"/>
<feature type="transmembrane region" description="Helical" evidence="9">
    <location>
        <begin position="399"/>
        <end position="421"/>
    </location>
</feature>
<evidence type="ECO:0000313" key="11">
    <source>
        <dbReference type="EMBL" id="PGH27372.1"/>
    </source>
</evidence>
<dbReference type="InterPro" id="IPR003663">
    <property type="entry name" value="Sugar/inositol_transpt"/>
</dbReference>
<feature type="region of interest" description="Disordered" evidence="8">
    <location>
        <begin position="489"/>
        <end position="508"/>
    </location>
</feature>
<dbReference type="Pfam" id="PF00083">
    <property type="entry name" value="Sugar_tr"/>
    <property type="match status" value="1"/>
</dbReference>
<evidence type="ECO:0000256" key="7">
    <source>
        <dbReference type="RuleBase" id="RU003346"/>
    </source>
</evidence>
<dbReference type="FunFam" id="1.20.1250.20:FF:000090">
    <property type="entry name" value="MFS sugar transporter, putative"/>
    <property type="match status" value="1"/>
</dbReference>
<keyword evidence="3 7" id="KW-0813">Transport</keyword>
<keyword evidence="6 9" id="KW-0472">Membrane</keyword>
<evidence type="ECO:0000256" key="9">
    <source>
        <dbReference type="SAM" id="Phobius"/>
    </source>
</evidence>
<dbReference type="InterPro" id="IPR020846">
    <property type="entry name" value="MFS_dom"/>
</dbReference>
<feature type="domain" description="Major facilitator superfamily (MFS) profile" evidence="10">
    <location>
        <begin position="12"/>
        <end position="452"/>
    </location>
</feature>
<evidence type="ECO:0000256" key="1">
    <source>
        <dbReference type="ARBA" id="ARBA00004141"/>
    </source>
</evidence>
<dbReference type="InterPro" id="IPR005828">
    <property type="entry name" value="MFS_sugar_transport-like"/>
</dbReference>
<feature type="transmembrane region" description="Helical" evidence="9">
    <location>
        <begin position="176"/>
        <end position="193"/>
    </location>
</feature>
<evidence type="ECO:0000256" key="5">
    <source>
        <dbReference type="ARBA" id="ARBA00022989"/>
    </source>
</evidence>
<evidence type="ECO:0000256" key="8">
    <source>
        <dbReference type="SAM" id="MobiDB-lite"/>
    </source>
</evidence>
<dbReference type="PROSITE" id="PS00217">
    <property type="entry name" value="SUGAR_TRANSPORT_2"/>
    <property type="match status" value="1"/>
</dbReference>
<feature type="transmembrane region" description="Helical" evidence="9">
    <location>
        <begin position="80"/>
        <end position="98"/>
    </location>
</feature>
<dbReference type="InterPro" id="IPR005829">
    <property type="entry name" value="Sugar_transporter_CS"/>
</dbReference>
<dbReference type="PRINTS" id="PR00171">
    <property type="entry name" value="SUGRTRNSPORT"/>
</dbReference>
<keyword evidence="12" id="KW-1185">Reference proteome</keyword>
<evidence type="ECO:0000256" key="6">
    <source>
        <dbReference type="ARBA" id="ARBA00023136"/>
    </source>
</evidence>
<organism evidence="11 12">
    <name type="scientific">Polytolypa hystricis (strain UAMH7299)</name>
    <dbReference type="NCBI Taxonomy" id="1447883"/>
    <lineage>
        <taxon>Eukaryota</taxon>
        <taxon>Fungi</taxon>
        <taxon>Dikarya</taxon>
        <taxon>Ascomycota</taxon>
        <taxon>Pezizomycotina</taxon>
        <taxon>Eurotiomycetes</taxon>
        <taxon>Eurotiomycetidae</taxon>
        <taxon>Onygenales</taxon>
        <taxon>Onygenales incertae sedis</taxon>
        <taxon>Polytolypa</taxon>
    </lineage>
</organism>
<evidence type="ECO:0000259" key="10">
    <source>
        <dbReference type="PROSITE" id="PS50850"/>
    </source>
</evidence>
<feature type="transmembrane region" description="Helical" evidence="9">
    <location>
        <begin position="104"/>
        <end position="124"/>
    </location>
</feature>
<dbReference type="NCBIfam" id="TIGR00879">
    <property type="entry name" value="SP"/>
    <property type="match status" value="1"/>
</dbReference>
<dbReference type="Proteomes" id="UP000224634">
    <property type="component" value="Unassembled WGS sequence"/>
</dbReference>
<protein>
    <recommendedName>
        <fullName evidence="10">Major facilitator superfamily (MFS) profile domain-containing protein</fullName>
    </recommendedName>
</protein>
<dbReference type="PROSITE" id="PS50850">
    <property type="entry name" value="MFS"/>
    <property type="match status" value="1"/>
</dbReference>
<dbReference type="EMBL" id="PDNA01000007">
    <property type="protein sequence ID" value="PGH27372.1"/>
    <property type="molecule type" value="Genomic_DNA"/>
</dbReference>
<evidence type="ECO:0000256" key="2">
    <source>
        <dbReference type="ARBA" id="ARBA00010992"/>
    </source>
</evidence>
<gene>
    <name evidence="11" type="ORF">AJ80_00850</name>
</gene>
<keyword evidence="4 9" id="KW-0812">Transmembrane</keyword>
<feature type="transmembrane region" description="Helical" evidence="9">
    <location>
        <begin position="7"/>
        <end position="25"/>
    </location>
</feature>
<comment type="caution">
    <text evidence="11">The sequence shown here is derived from an EMBL/GenBank/DDBJ whole genome shotgun (WGS) entry which is preliminary data.</text>
</comment>
<keyword evidence="5 9" id="KW-1133">Transmembrane helix</keyword>
<feature type="transmembrane region" description="Helical" evidence="9">
    <location>
        <begin position="427"/>
        <end position="448"/>
    </location>
</feature>
<feature type="transmembrane region" description="Helical" evidence="9">
    <location>
        <begin position="303"/>
        <end position="320"/>
    </location>
</feature>
<reference evidence="11 12" key="1">
    <citation type="submission" date="2017-10" db="EMBL/GenBank/DDBJ databases">
        <title>Comparative genomics in systemic dimorphic fungi from Ajellomycetaceae.</title>
        <authorList>
            <person name="Munoz J.F."/>
            <person name="Mcewen J.G."/>
            <person name="Clay O.K."/>
            <person name="Cuomo C.A."/>
        </authorList>
    </citation>
    <scope>NUCLEOTIDE SEQUENCE [LARGE SCALE GENOMIC DNA]</scope>
    <source>
        <strain evidence="11 12">UAMH7299</strain>
    </source>
</reference>
<comment type="similarity">
    <text evidence="2 7">Belongs to the major facilitator superfamily. Sugar transporter (TC 2.A.1.1) family.</text>
</comment>
<accession>A0A2B7Z2U1</accession>
<sequence length="508" mass="56880">MKLPPKWYQFLVGVFASLGSFLYGYDLGVIAEVIACESFKSKFAANDTESGLVVSMFTTGAFFGAALAGPSGDYLGRRMTIVIGSVIFVLGGGLQTGAQNIQYLWSGRFLAGLGVGFLVMIVPLYQAELCHPSIRGRVTALQQFMLGVGALCAAWISYGTYVGFDETNSAQWRVSLGLQVVPAIVLGALILLFPESPRWLIDHNRPEEGLRVLAKLHARGDENDPWVQAEFSQIQETITYEHEHEAKSYVELFRSRSSFRRLFLSCALQASIQMTGVSAIQYYSVTIYGQMGIEGSDTLRYQAINSIIALVAQFFCILFIDKFGRRWPLIIGNLGNMVTFIVAAILLAKFPPEVSSNKGAHWGFIIMTWVYNFSFSATCGPLSWIIPAEVFDTRTRAKGVSIATMTSFAFNTMIGQITPIAMTNIRYRFYFLFIICNFTNAIFFWAFLPETAKRPLEEMSYLFTNAPWFVPGMKKNDYSPGDLEKKLEERQRKQATMAEHEEMAEHKE</sequence>
<name>A0A2B7Z2U1_POLH7</name>
<dbReference type="GO" id="GO:0016020">
    <property type="term" value="C:membrane"/>
    <property type="evidence" value="ECO:0007669"/>
    <property type="project" value="UniProtKB-SubCell"/>
</dbReference>
<dbReference type="InterPro" id="IPR050360">
    <property type="entry name" value="MFS_Sugar_Transporters"/>
</dbReference>
<dbReference type="STRING" id="1447883.A0A2B7Z2U1"/>
<feature type="transmembrane region" description="Helical" evidence="9">
    <location>
        <begin position="50"/>
        <end position="68"/>
    </location>
</feature>
<evidence type="ECO:0000313" key="12">
    <source>
        <dbReference type="Proteomes" id="UP000224634"/>
    </source>
</evidence>